<dbReference type="AlphaFoldDB" id="A0A099FG90"/>
<accession>A0A099FG90</accession>
<sequence length="70" mass="7181">MPSCSQTGTPRHFQDFPDIGQGGVDQLAHPARHLAAPFVQLGDTDVDACGGIGSGHGETSLLRLAAALRG</sequence>
<evidence type="ECO:0000256" key="1">
    <source>
        <dbReference type="SAM" id="MobiDB-lite"/>
    </source>
</evidence>
<reference evidence="2 3" key="1">
    <citation type="submission" date="2014-09" db="EMBL/GenBank/DDBJ databases">
        <authorList>
            <person name="McGinnis J.M."/>
            <person name="Wolfgang W.J."/>
        </authorList>
    </citation>
    <scope>NUCLEOTIDE SEQUENCE [LARGE SCALE GENOMIC DNA]</scope>
    <source>
        <strain evidence="2 3">HAMBI 3106</strain>
    </source>
</reference>
<proteinExistence type="predicted"/>
<keyword evidence="3" id="KW-1185">Reference proteome</keyword>
<dbReference type="Proteomes" id="UP000029917">
    <property type="component" value="Unassembled WGS sequence"/>
</dbReference>
<dbReference type="EMBL" id="JRKS01000003">
    <property type="protein sequence ID" value="KGJ09266.1"/>
    <property type="molecule type" value="Genomic_DNA"/>
</dbReference>
<comment type="caution">
    <text evidence="2">The sequence shown here is derived from an EMBL/GenBank/DDBJ whole genome shotgun (WGS) entry which is preliminary data.</text>
</comment>
<gene>
    <name evidence="2" type="ORF">IC63_02090</name>
</gene>
<protein>
    <submittedName>
        <fullName evidence="2">Uncharacterized protein</fullName>
    </submittedName>
</protein>
<evidence type="ECO:0000313" key="3">
    <source>
        <dbReference type="Proteomes" id="UP000029917"/>
    </source>
</evidence>
<name>A0A099FG90_9RHOB</name>
<reference evidence="2 3" key="2">
    <citation type="submission" date="2014-10" db="EMBL/GenBank/DDBJ databases">
        <title>Paracoccus sanguinis sp. nov., isolated from clinical specimens of New York State patients.</title>
        <authorList>
            <person name="Mingle L.A."/>
            <person name="Cole J.A."/>
            <person name="Lapierre P."/>
            <person name="Musser K.A."/>
        </authorList>
    </citation>
    <scope>NUCLEOTIDE SEQUENCE [LARGE SCALE GENOMIC DNA]</scope>
    <source>
        <strain evidence="2 3">HAMBI 3106</strain>
    </source>
</reference>
<feature type="region of interest" description="Disordered" evidence="1">
    <location>
        <begin position="1"/>
        <end position="25"/>
    </location>
</feature>
<dbReference type="RefSeq" id="WP_036716467.1">
    <property type="nucleotide sequence ID" value="NZ_JRKS01000003.1"/>
</dbReference>
<evidence type="ECO:0000313" key="2">
    <source>
        <dbReference type="EMBL" id="KGJ09266.1"/>
    </source>
</evidence>
<organism evidence="2 3">
    <name type="scientific">Paracoccus sphaerophysae</name>
    <dbReference type="NCBI Taxonomy" id="690417"/>
    <lineage>
        <taxon>Bacteria</taxon>
        <taxon>Pseudomonadati</taxon>
        <taxon>Pseudomonadota</taxon>
        <taxon>Alphaproteobacteria</taxon>
        <taxon>Rhodobacterales</taxon>
        <taxon>Paracoccaceae</taxon>
        <taxon>Paracoccus</taxon>
    </lineage>
</organism>